<dbReference type="Proteomes" id="UP000800040">
    <property type="component" value="Unassembled WGS sequence"/>
</dbReference>
<evidence type="ECO:0000313" key="2">
    <source>
        <dbReference type="Proteomes" id="UP000800040"/>
    </source>
</evidence>
<evidence type="ECO:0000313" key="1">
    <source>
        <dbReference type="EMBL" id="KAF1833316.1"/>
    </source>
</evidence>
<accession>A0A6A5KBP1</accession>
<dbReference type="AlphaFoldDB" id="A0A6A5KBP1"/>
<keyword evidence="2" id="KW-1185">Reference proteome</keyword>
<reference evidence="1" key="1">
    <citation type="submission" date="2020-01" db="EMBL/GenBank/DDBJ databases">
        <authorList>
            <consortium name="DOE Joint Genome Institute"/>
            <person name="Haridas S."/>
            <person name="Albert R."/>
            <person name="Binder M."/>
            <person name="Bloem J."/>
            <person name="Labutti K."/>
            <person name="Salamov A."/>
            <person name="Andreopoulos B."/>
            <person name="Baker S.E."/>
            <person name="Barry K."/>
            <person name="Bills G."/>
            <person name="Bluhm B.H."/>
            <person name="Cannon C."/>
            <person name="Castanera R."/>
            <person name="Culley D.E."/>
            <person name="Daum C."/>
            <person name="Ezra D."/>
            <person name="Gonzalez J.B."/>
            <person name="Henrissat B."/>
            <person name="Kuo A."/>
            <person name="Liang C."/>
            <person name="Lipzen A."/>
            <person name="Lutzoni F."/>
            <person name="Magnuson J."/>
            <person name="Mondo S."/>
            <person name="Nolan M."/>
            <person name="Ohm R."/>
            <person name="Pangilinan J."/>
            <person name="Park H.-J."/>
            <person name="Ramirez L."/>
            <person name="Alfaro M."/>
            <person name="Sun H."/>
            <person name="Tritt A."/>
            <person name="Yoshinaga Y."/>
            <person name="Zwiers L.-H."/>
            <person name="Turgeon B.G."/>
            <person name="Goodwin S.B."/>
            <person name="Spatafora J.W."/>
            <person name="Crous P.W."/>
            <person name="Grigoriev I.V."/>
        </authorList>
    </citation>
    <scope>NUCLEOTIDE SEQUENCE</scope>
    <source>
        <strain evidence="1">P77</strain>
    </source>
</reference>
<organism evidence="1 2">
    <name type="scientific">Decorospora gaudefroyi</name>
    <dbReference type="NCBI Taxonomy" id="184978"/>
    <lineage>
        <taxon>Eukaryota</taxon>
        <taxon>Fungi</taxon>
        <taxon>Dikarya</taxon>
        <taxon>Ascomycota</taxon>
        <taxon>Pezizomycotina</taxon>
        <taxon>Dothideomycetes</taxon>
        <taxon>Pleosporomycetidae</taxon>
        <taxon>Pleosporales</taxon>
        <taxon>Pleosporineae</taxon>
        <taxon>Pleosporaceae</taxon>
        <taxon>Decorospora</taxon>
    </lineage>
</organism>
<proteinExistence type="predicted"/>
<name>A0A6A5KBP1_9PLEO</name>
<gene>
    <name evidence="1" type="ORF">BDW02DRAFT_385685</name>
</gene>
<protein>
    <submittedName>
        <fullName evidence="1">Uncharacterized protein</fullName>
    </submittedName>
</protein>
<sequence length="155" mass="17487">MSMPFTAHMSTRCTVCAVSRGPRYTHMVIHSLKRVQSAQSTYRVCIIAEQRTHTRPTHPIVLTPPSYRLPLPNNPLLTTHRILLPITATPVLSCPALQQTPPSSVLRPLLLLIHLLHLYHLLLHHSLSPSLLPYPSLSFKTRPPTTSSKHNNHNR</sequence>
<dbReference type="EMBL" id="ML975321">
    <property type="protein sequence ID" value="KAF1833316.1"/>
    <property type="molecule type" value="Genomic_DNA"/>
</dbReference>